<evidence type="ECO:0000313" key="2">
    <source>
        <dbReference type="Proteomes" id="UP001055072"/>
    </source>
</evidence>
<reference evidence="1" key="1">
    <citation type="journal article" date="2021" name="Environ. Microbiol.">
        <title>Gene family expansions and transcriptome signatures uncover fungal adaptations to wood decay.</title>
        <authorList>
            <person name="Hage H."/>
            <person name="Miyauchi S."/>
            <person name="Viragh M."/>
            <person name="Drula E."/>
            <person name="Min B."/>
            <person name="Chaduli D."/>
            <person name="Navarro D."/>
            <person name="Favel A."/>
            <person name="Norest M."/>
            <person name="Lesage-Meessen L."/>
            <person name="Balint B."/>
            <person name="Merenyi Z."/>
            <person name="de Eugenio L."/>
            <person name="Morin E."/>
            <person name="Martinez A.T."/>
            <person name="Baldrian P."/>
            <person name="Stursova M."/>
            <person name="Martinez M.J."/>
            <person name="Novotny C."/>
            <person name="Magnuson J.K."/>
            <person name="Spatafora J.W."/>
            <person name="Maurice S."/>
            <person name="Pangilinan J."/>
            <person name="Andreopoulos W."/>
            <person name="LaButti K."/>
            <person name="Hundley H."/>
            <person name="Na H."/>
            <person name="Kuo A."/>
            <person name="Barry K."/>
            <person name="Lipzen A."/>
            <person name="Henrissat B."/>
            <person name="Riley R."/>
            <person name="Ahrendt S."/>
            <person name="Nagy L.G."/>
            <person name="Grigoriev I.V."/>
            <person name="Martin F."/>
            <person name="Rosso M.N."/>
        </authorList>
    </citation>
    <scope>NUCLEOTIDE SEQUENCE</scope>
    <source>
        <strain evidence="1">CBS 384.51</strain>
    </source>
</reference>
<accession>A0ACB8UL04</accession>
<name>A0ACB8UL04_9APHY</name>
<gene>
    <name evidence="1" type="ORF">BDY19DRAFT_916059</name>
</gene>
<sequence>MLPRLTLLTFTTTITSTAHLLVHAVSPCGNATPLLIQANHYRFINTCPTTVEMAEQPTTEWLQDRLSELLASPHIHFTQPNLPGLHLRMGPGPIDLFSTRYMNMFTQEATGTVNGQAVDKDELKENLLKLQKKYNKDSLKCVPQSSEGTGQLATKMAWTVKDTGSEAEIMASATTKLEGGTNRIDTLKIDCAQSLLA</sequence>
<dbReference type="Proteomes" id="UP001055072">
    <property type="component" value="Unassembled WGS sequence"/>
</dbReference>
<evidence type="ECO:0000313" key="1">
    <source>
        <dbReference type="EMBL" id="KAI0095059.1"/>
    </source>
</evidence>
<comment type="caution">
    <text evidence="1">The sequence shown here is derived from an EMBL/GenBank/DDBJ whole genome shotgun (WGS) entry which is preliminary data.</text>
</comment>
<proteinExistence type="predicted"/>
<keyword evidence="2" id="KW-1185">Reference proteome</keyword>
<dbReference type="EMBL" id="MU274900">
    <property type="protein sequence ID" value="KAI0095059.1"/>
    <property type="molecule type" value="Genomic_DNA"/>
</dbReference>
<protein>
    <submittedName>
        <fullName evidence="1">Uncharacterized protein</fullName>
    </submittedName>
</protein>
<organism evidence="1 2">
    <name type="scientific">Irpex rosettiformis</name>
    <dbReference type="NCBI Taxonomy" id="378272"/>
    <lineage>
        <taxon>Eukaryota</taxon>
        <taxon>Fungi</taxon>
        <taxon>Dikarya</taxon>
        <taxon>Basidiomycota</taxon>
        <taxon>Agaricomycotina</taxon>
        <taxon>Agaricomycetes</taxon>
        <taxon>Polyporales</taxon>
        <taxon>Irpicaceae</taxon>
        <taxon>Irpex</taxon>
    </lineage>
</organism>